<sequence length="326" mass="35389">MVKYDYSYQLADNQGDSRVASNQYIIAHDTGNDNNQGPDSAQNEAAYMRNNWTVAYTQAIAGHDRVYIVGSPGYVAYGAGSPANERSPYQIELAHYADPALARSAYVNYVNSIRDYAAKYGIPLVLDGPDNGIKSHKWVSDNLWGDHQDPYGYLSRIGISKAQFAADLANGIGASNKPVDNTGGAKQVDFNAFNGSRPLDGSIGILWVTKPGGAVVYSKPGTGNKTKDYKQQASGWLVTRVEGNYYQIATNQWLAASDIVARIYADNWTGATVVLTRDLYPTPTPQSHVGLGSKPLPKGSQWLVGEYKDGHINIGGWVSTKDVQVI</sequence>
<dbReference type="SUPFAM" id="SSF55846">
    <property type="entry name" value="N-acetylmuramoyl-L-alanine amidase-like"/>
    <property type="match status" value="1"/>
</dbReference>
<dbReference type="InterPro" id="IPR002502">
    <property type="entry name" value="Amidase_domain"/>
</dbReference>
<dbReference type="Gene3D" id="3.40.80.10">
    <property type="entry name" value="Peptidoglycan recognition protein-like"/>
    <property type="match status" value="1"/>
</dbReference>
<dbReference type="GO" id="GO:0008745">
    <property type="term" value="F:N-acetylmuramoyl-L-alanine amidase activity"/>
    <property type="evidence" value="ECO:0007669"/>
    <property type="project" value="InterPro"/>
</dbReference>
<dbReference type="RefSeq" id="WP_235812237.1">
    <property type="nucleotide sequence ID" value="NZ_AZEC01000005.1"/>
</dbReference>
<dbReference type="Proteomes" id="UP000051330">
    <property type="component" value="Unassembled WGS sequence"/>
</dbReference>
<dbReference type="GO" id="GO:0009253">
    <property type="term" value="P:peptidoglycan catabolic process"/>
    <property type="evidence" value="ECO:0007669"/>
    <property type="project" value="InterPro"/>
</dbReference>
<dbReference type="CDD" id="cd06583">
    <property type="entry name" value="PGRP"/>
    <property type="match status" value="1"/>
</dbReference>
<evidence type="ECO:0000313" key="2">
    <source>
        <dbReference type="EMBL" id="KRL13079.1"/>
    </source>
</evidence>
<organism evidence="2 3">
    <name type="scientific">Schleiferilactobacillus perolens DSM 12744</name>
    <dbReference type="NCBI Taxonomy" id="1423792"/>
    <lineage>
        <taxon>Bacteria</taxon>
        <taxon>Bacillati</taxon>
        <taxon>Bacillota</taxon>
        <taxon>Bacilli</taxon>
        <taxon>Lactobacillales</taxon>
        <taxon>Lactobacillaceae</taxon>
        <taxon>Schleiferilactobacillus</taxon>
    </lineage>
</organism>
<dbReference type="EMBL" id="AZEC01000005">
    <property type="protein sequence ID" value="KRL13079.1"/>
    <property type="molecule type" value="Genomic_DNA"/>
</dbReference>
<dbReference type="Pfam" id="PF01510">
    <property type="entry name" value="Amidase_2"/>
    <property type="match status" value="1"/>
</dbReference>
<name>A0A0R1MY57_9LACO</name>
<proteinExistence type="predicted"/>
<dbReference type="SMART" id="SM00644">
    <property type="entry name" value="Ami_2"/>
    <property type="match status" value="1"/>
</dbReference>
<comment type="caution">
    <text evidence="2">The sequence shown here is derived from an EMBL/GenBank/DDBJ whole genome shotgun (WGS) entry which is preliminary data.</text>
</comment>
<keyword evidence="3" id="KW-1185">Reference proteome</keyword>
<gene>
    <name evidence="2" type="ORF">FD09_GL002621</name>
</gene>
<evidence type="ECO:0000259" key="1">
    <source>
        <dbReference type="SMART" id="SM00644"/>
    </source>
</evidence>
<protein>
    <submittedName>
        <fullName evidence="2">Lysin</fullName>
    </submittedName>
</protein>
<accession>A0A0R1MY57</accession>
<evidence type="ECO:0000313" key="3">
    <source>
        <dbReference type="Proteomes" id="UP000051330"/>
    </source>
</evidence>
<dbReference type="InterPro" id="IPR036505">
    <property type="entry name" value="Amidase/PGRP_sf"/>
</dbReference>
<dbReference type="STRING" id="1423792.FD09_GL002621"/>
<dbReference type="AlphaFoldDB" id="A0A0R1MY57"/>
<reference evidence="2 3" key="1">
    <citation type="journal article" date="2015" name="Genome Announc.">
        <title>Expanding the biotechnology potential of lactobacilli through comparative genomics of 213 strains and associated genera.</title>
        <authorList>
            <person name="Sun Z."/>
            <person name="Harris H.M."/>
            <person name="McCann A."/>
            <person name="Guo C."/>
            <person name="Argimon S."/>
            <person name="Zhang W."/>
            <person name="Yang X."/>
            <person name="Jeffery I.B."/>
            <person name="Cooney J.C."/>
            <person name="Kagawa T.F."/>
            <person name="Liu W."/>
            <person name="Song Y."/>
            <person name="Salvetti E."/>
            <person name="Wrobel A."/>
            <person name="Rasinkangas P."/>
            <person name="Parkhill J."/>
            <person name="Rea M.C."/>
            <person name="O'Sullivan O."/>
            <person name="Ritari J."/>
            <person name="Douillard F.P."/>
            <person name="Paul Ross R."/>
            <person name="Yang R."/>
            <person name="Briner A.E."/>
            <person name="Felis G.E."/>
            <person name="de Vos W.M."/>
            <person name="Barrangou R."/>
            <person name="Klaenhammer T.R."/>
            <person name="Caufield P.W."/>
            <person name="Cui Y."/>
            <person name="Zhang H."/>
            <person name="O'Toole P.W."/>
        </authorList>
    </citation>
    <scope>NUCLEOTIDE SEQUENCE [LARGE SCALE GENOMIC DNA]</scope>
    <source>
        <strain evidence="2 3">DSM 12744</strain>
    </source>
</reference>
<dbReference type="PATRIC" id="fig|1423792.3.peg.2670"/>
<feature type="domain" description="N-acetylmuramoyl-L-alanine amidase" evidence="1">
    <location>
        <begin position="12"/>
        <end position="151"/>
    </location>
</feature>